<evidence type="ECO:0000256" key="8">
    <source>
        <dbReference type="ARBA" id="ARBA00023180"/>
    </source>
</evidence>
<dbReference type="SUPFAM" id="SSF48208">
    <property type="entry name" value="Six-hairpin glycosidases"/>
    <property type="match status" value="1"/>
</dbReference>
<feature type="transmembrane region" description="Helical" evidence="11">
    <location>
        <begin position="428"/>
        <end position="450"/>
    </location>
</feature>
<dbReference type="GO" id="GO:0009272">
    <property type="term" value="P:fungal-type cell wall biogenesis"/>
    <property type="evidence" value="ECO:0007669"/>
    <property type="project" value="TreeGrafter"/>
</dbReference>
<dbReference type="InterPro" id="IPR005198">
    <property type="entry name" value="Glyco_hydro_76"/>
</dbReference>
<dbReference type="GO" id="GO:0016052">
    <property type="term" value="P:carbohydrate catabolic process"/>
    <property type="evidence" value="ECO:0007669"/>
    <property type="project" value="InterPro"/>
</dbReference>
<evidence type="ECO:0000313" key="14">
    <source>
        <dbReference type="Proteomes" id="UP000005446"/>
    </source>
</evidence>
<dbReference type="HOGENOM" id="CLU_025694_1_2_1"/>
<gene>
    <name evidence="13" type="ORF">M7I_2361</name>
</gene>
<evidence type="ECO:0000256" key="7">
    <source>
        <dbReference type="ARBA" id="ARBA00023136"/>
    </source>
</evidence>
<dbReference type="InterPro" id="IPR014480">
    <property type="entry name" value="Mannan-1_6-alpha_mannosidase"/>
</dbReference>
<dbReference type="PIRSF" id="PIRSF016302">
    <property type="entry name" value="Man_a_manosd"/>
    <property type="match status" value="1"/>
</dbReference>
<evidence type="ECO:0000256" key="3">
    <source>
        <dbReference type="ARBA" id="ARBA00009699"/>
    </source>
</evidence>
<dbReference type="FunFam" id="1.50.10.20:FF:000006">
    <property type="entry name" value="Mannan endo-1,6-alpha-mannosidase"/>
    <property type="match status" value="1"/>
</dbReference>
<reference evidence="13 14" key="1">
    <citation type="journal article" date="2012" name="Eukaryot. Cell">
        <title>Genome sequence of the fungus Glarea lozoyensis: the first genome sequence of a species from the Helotiaceae family.</title>
        <authorList>
            <person name="Youssar L."/>
            <person name="Gruening B.A."/>
            <person name="Erxleben A."/>
            <person name="Guenther S."/>
            <person name="Huettel W."/>
        </authorList>
    </citation>
    <scope>NUCLEOTIDE SEQUENCE [LARGE SCALE GENOMIC DNA]</scope>
    <source>
        <strain evidence="14">ATCC 74030 / MF5533</strain>
    </source>
</reference>
<evidence type="ECO:0000256" key="9">
    <source>
        <dbReference type="ARBA" id="ARBA00023295"/>
    </source>
</evidence>
<organism evidence="13 14">
    <name type="scientific">Glarea lozoyensis (strain ATCC 74030 / MF5533)</name>
    <dbReference type="NCBI Taxonomy" id="1104152"/>
    <lineage>
        <taxon>Eukaryota</taxon>
        <taxon>Fungi</taxon>
        <taxon>Dikarya</taxon>
        <taxon>Ascomycota</taxon>
        <taxon>Pezizomycotina</taxon>
        <taxon>Leotiomycetes</taxon>
        <taxon>Helotiales</taxon>
        <taxon>Helotiaceae</taxon>
        <taxon>Glarea</taxon>
    </lineage>
</organism>
<dbReference type="FunCoup" id="H0EIK2">
    <property type="interactions" value="14"/>
</dbReference>
<dbReference type="Gene3D" id="1.50.10.20">
    <property type="match status" value="1"/>
</dbReference>
<comment type="subcellular location">
    <subcellularLocation>
        <location evidence="2">Endomembrane system</location>
    </subcellularLocation>
</comment>
<evidence type="ECO:0000256" key="1">
    <source>
        <dbReference type="ARBA" id="ARBA00001452"/>
    </source>
</evidence>
<comment type="caution">
    <text evidence="13">The sequence shown here is derived from an EMBL/GenBank/DDBJ whole genome shotgun (WGS) entry which is preliminary data.</text>
</comment>
<dbReference type="Pfam" id="PF03663">
    <property type="entry name" value="Glyco_hydro_76"/>
    <property type="match status" value="1"/>
</dbReference>
<evidence type="ECO:0000313" key="13">
    <source>
        <dbReference type="EMBL" id="EHL01723.1"/>
    </source>
</evidence>
<dbReference type="Proteomes" id="UP000005446">
    <property type="component" value="Unassembled WGS sequence"/>
</dbReference>
<dbReference type="AlphaFoldDB" id="H0EIK2"/>
<keyword evidence="14" id="KW-1185">Reference proteome</keyword>
<dbReference type="InterPro" id="IPR008928">
    <property type="entry name" value="6-hairpin_glycosidase_sf"/>
</dbReference>
<feature type="chain" id="PRO_5003532496" description="Mannan endo-1,6-alpha-mannosidase" evidence="12">
    <location>
        <begin position="20"/>
        <end position="452"/>
    </location>
</feature>
<dbReference type="EC" id="3.2.1.101" evidence="4 10"/>
<keyword evidence="6 10" id="KW-0378">Hydrolase</keyword>
<evidence type="ECO:0000256" key="11">
    <source>
        <dbReference type="SAM" id="Phobius"/>
    </source>
</evidence>
<dbReference type="OrthoDB" id="4187847at2759"/>
<sequence length="452" mass="49008">MRFLPVASVCLLAGQGANAALVADLSTPTGIKEAAKTLAKDLMSFYTGNNPGDVAGNLPDPYYWWEAGAMFGTMVNYWYYTGDTTYNTITTEAILHQTGEEWDFMPENQTKTLGNDDQGFWGLTAMTAAEVKFPEFPAPAPGWLALAQGVFNTQADRWDYANCGGGLRWQIFPFNNGYSYKNTISNGCFFNLGARLALYTGNQTYARWASKTWEWVENEGLIDPEYNVFDGTNIGDNCTSKDHNQWTYNAGIYLLGAATMFNMTNGTEQVEWQERTSGLLNKTVATFFTNGIMHELCENGKCNVDQRSFKAYLSRWLAATYRLAPFTKDIIQPLLKTSAAAAVKTCSGGASGSQCGLKWDTGSFDGSFGVGEQMAVLEVVQSNLITEVPDWVSAVKGTGNSTGNVDAGQNSLTAGTVLTKPATTKDRVGAGFFTALVLIGVVGGSATMIISE</sequence>
<keyword evidence="11" id="KW-1133">Transmembrane helix</keyword>
<dbReference type="InParanoid" id="H0EIK2"/>
<dbReference type="EMBL" id="AGUE01000047">
    <property type="protein sequence ID" value="EHL01723.1"/>
    <property type="molecule type" value="Genomic_DNA"/>
</dbReference>
<keyword evidence="8" id="KW-0325">Glycoprotein</keyword>
<proteinExistence type="inferred from homology"/>
<evidence type="ECO:0000256" key="6">
    <source>
        <dbReference type="ARBA" id="ARBA00022801"/>
    </source>
</evidence>
<evidence type="ECO:0000256" key="12">
    <source>
        <dbReference type="SAM" id="SignalP"/>
    </source>
</evidence>
<keyword evidence="11" id="KW-0812">Transmembrane</keyword>
<comment type="catalytic activity">
    <reaction evidence="1 10">
        <text>Random hydrolysis of (1-&gt;6)-alpha-D-mannosidic linkages in unbranched (1-&gt;6)-mannans.</text>
        <dbReference type="EC" id="3.2.1.101"/>
    </reaction>
</comment>
<name>H0EIK2_GLAL7</name>
<protein>
    <recommendedName>
        <fullName evidence="4 10">Mannan endo-1,6-alpha-mannosidase</fullName>
        <ecNumber evidence="4 10">3.2.1.101</ecNumber>
    </recommendedName>
</protein>
<comment type="similarity">
    <text evidence="3 10">Belongs to the glycosyl hydrolase 76 family.</text>
</comment>
<evidence type="ECO:0000256" key="4">
    <source>
        <dbReference type="ARBA" id="ARBA00012350"/>
    </source>
</evidence>
<dbReference type="PANTHER" id="PTHR12145:SF41">
    <property type="entry name" value="MANNAN ENDO-1,6-ALPHA-MANNOSIDASE"/>
    <property type="match status" value="1"/>
</dbReference>
<feature type="signal peptide" evidence="12">
    <location>
        <begin position="1"/>
        <end position="19"/>
    </location>
</feature>
<dbReference type="GO" id="GO:0008496">
    <property type="term" value="F:mannan endo-1,6-alpha-mannosidase activity"/>
    <property type="evidence" value="ECO:0007669"/>
    <property type="project" value="UniProtKB-UniRule"/>
</dbReference>
<evidence type="ECO:0000256" key="2">
    <source>
        <dbReference type="ARBA" id="ARBA00004308"/>
    </source>
</evidence>
<dbReference type="GO" id="GO:0012505">
    <property type="term" value="C:endomembrane system"/>
    <property type="evidence" value="ECO:0007669"/>
    <property type="project" value="UniProtKB-SubCell"/>
</dbReference>
<evidence type="ECO:0000256" key="10">
    <source>
        <dbReference type="PIRNR" id="PIRNR016302"/>
    </source>
</evidence>
<keyword evidence="9 10" id="KW-0326">Glycosidase</keyword>
<evidence type="ECO:0000256" key="5">
    <source>
        <dbReference type="ARBA" id="ARBA00022729"/>
    </source>
</evidence>
<dbReference type="PANTHER" id="PTHR12145">
    <property type="entry name" value="MANNAN ENDO-1,6-ALPHA-MANNOSIDASE DCW1"/>
    <property type="match status" value="1"/>
</dbReference>
<keyword evidence="5 12" id="KW-0732">Signal</keyword>
<accession>H0EIK2</accession>
<keyword evidence="7 11" id="KW-0472">Membrane</keyword>